<dbReference type="EMBL" id="AMGY01000001">
    <property type="protein sequence ID" value="EXJ93144.1"/>
    <property type="molecule type" value="Genomic_DNA"/>
</dbReference>
<gene>
    <name evidence="2" type="ORF">A1O3_01701</name>
</gene>
<dbReference type="AlphaFoldDB" id="W9ZF60"/>
<dbReference type="eggNOG" id="ENOG502S16F">
    <property type="taxonomic scope" value="Eukaryota"/>
</dbReference>
<reference evidence="2 3" key="1">
    <citation type="submission" date="2013-03" db="EMBL/GenBank/DDBJ databases">
        <title>The Genome Sequence of Capronia epimyces CBS 606.96.</title>
        <authorList>
            <consortium name="The Broad Institute Genomics Platform"/>
            <person name="Cuomo C."/>
            <person name="de Hoog S."/>
            <person name="Gorbushina A."/>
            <person name="Walker B."/>
            <person name="Young S.K."/>
            <person name="Zeng Q."/>
            <person name="Gargeya S."/>
            <person name="Fitzgerald M."/>
            <person name="Haas B."/>
            <person name="Abouelleil A."/>
            <person name="Allen A.W."/>
            <person name="Alvarado L."/>
            <person name="Arachchi H.M."/>
            <person name="Berlin A.M."/>
            <person name="Chapman S.B."/>
            <person name="Gainer-Dewar J."/>
            <person name="Goldberg J."/>
            <person name="Griggs A."/>
            <person name="Gujja S."/>
            <person name="Hansen M."/>
            <person name="Howarth C."/>
            <person name="Imamovic A."/>
            <person name="Ireland A."/>
            <person name="Larimer J."/>
            <person name="McCowan C."/>
            <person name="Murphy C."/>
            <person name="Pearson M."/>
            <person name="Poon T.W."/>
            <person name="Priest M."/>
            <person name="Roberts A."/>
            <person name="Saif S."/>
            <person name="Shea T."/>
            <person name="Sisk P."/>
            <person name="Sykes S."/>
            <person name="Wortman J."/>
            <person name="Nusbaum C."/>
            <person name="Birren B."/>
        </authorList>
    </citation>
    <scope>NUCLEOTIDE SEQUENCE [LARGE SCALE GENOMIC DNA]</scope>
    <source>
        <strain evidence="2 3">CBS 606.96</strain>
    </source>
</reference>
<sequence>MSLVHDWITRFTAWSVEAFHSKLEASYPGFMKLVGVITPAIVRLAEALECTCIHALPNLQTLGARDWYYPYFVGASRRKIFLDLGWCPFTIKLLEETTSQSLLDWVVSRKRRYPIAGHAQCDSNECVRNKIDEWSYVQQHALPDCECPKLKPDVAAIPAVLVKSLIPLITVQRLETEVTIEVSDAPLESPSSYVAISHVWVDGLGGSTETGLHRCQALRLQTLVSELMNISPAPFWIDTLCIPEQIEYRNATILQMRNVYRNATAVLVLDKSIQTCKTTASTEEILLSIYSSPWMQRMWTYQEAVLGKRLVFVLEDGLWEYKINTFPSLRPSVAVVWRCLAANIYRLRTDRDSINLGHVYSALRWRSTSRREDELLVVSTLLRAESKDLFDVNGKERMKRLWLKLKLVPYDIPLLDGPKLAVPGFRWAPSTLMHRSKIKLDTETAGLKSACTTRGLLGDYMTVMLARPLHGNRGGDGGKGKGTNSIFHVYVHQEDEDAPRTWDDKAHCVLRLYCNENWPKDPDTHPFDMLLLGGNKRPESGQWLPAAALVRQRPQTTRPGVEIGLDATVVCDYVGRLLVERLQINEVANKHGTVMSAGSEQTFINAAGVWAYQRLCIR</sequence>
<dbReference type="Pfam" id="PF06985">
    <property type="entry name" value="HET"/>
    <property type="match status" value="1"/>
</dbReference>
<accession>W9ZF60</accession>
<proteinExistence type="predicted"/>
<organism evidence="2 3">
    <name type="scientific">Capronia epimyces CBS 606.96</name>
    <dbReference type="NCBI Taxonomy" id="1182542"/>
    <lineage>
        <taxon>Eukaryota</taxon>
        <taxon>Fungi</taxon>
        <taxon>Dikarya</taxon>
        <taxon>Ascomycota</taxon>
        <taxon>Pezizomycotina</taxon>
        <taxon>Eurotiomycetes</taxon>
        <taxon>Chaetothyriomycetidae</taxon>
        <taxon>Chaetothyriales</taxon>
        <taxon>Herpotrichiellaceae</taxon>
        <taxon>Capronia</taxon>
    </lineage>
</organism>
<dbReference type="Proteomes" id="UP000019478">
    <property type="component" value="Unassembled WGS sequence"/>
</dbReference>
<feature type="domain" description="Heterokaryon incompatibility" evidence="1">
    <location>
        <begin position="193"/>
        <end position="272"/>
    </location>
</feature>
<name>W9ZF60_9EURO</name>
<dbReference type="PANTHER" id="PTHR39596">
    <property type="match status" value="1"/>
</dbReference>
<dbReference type="STRING" id="1182542.W9ZF60"/>
<dbReference type="HOGENOM" id="CLU_009388_1_1_1"/>
<comment type="caution">
    <text evidence="2">The sequence shown here is derived from an EMBL/GenBank/DDBJ whole genome shotgun (WGS) entry which is preliminary data.</text>
</comment>
<keyword evidence="3" id="KW-1185">Reference proteome</keyword>
<evidence type="ECO:0000259" key="1">
    <source>
        <dbReference type="Pfam" id="PF06985"/>
    </source>
</evidence>
<protein>
    <recommendedName>
        <fullName evidence="1">Heterokaryon incompatibility domain-containing protein</fullName>
    </recommendedName>
</protein>
<dbReference type="GeneID" id="19165834"/>
<dbReference type="PANTHER" id="PTHR39596:SF2">
    <property type="entry name" value="HET DOMAIN PROTEIN (AFU_ORTHOLOGUE AFUA_1G17550)-RELATED"/>
    <property type="match status" value="1"/>
</dbReference>
<dbReference type="RefSeq" id="XP_007730034.1">
    <property type="nucleotide sequence ID" value="XM_007731844.1"/>
</dbReference>
<dbReference type="OrthoDB" id="2426273at2759"/>
<dbReference type="InterPro" id="IPR010730">
    <property type="entry name" value="HET"/>
</dbReference>
<evidence type="ECO:0000313" key="3">
    <source>
        <dbReference type="Proteomes" id="UP000019478"/>
    </source>
</evidence>
<evidence type="ECO:0000313" key="2">
    <source>
        <dbReference type="EMBL" id="EXJ93144.1"/>
    </source>
</evidence>